<sequence>MVKLSTAISLICFCGGIYASPASTDVAGRSMSFRRLNTTRFAIPEIPHSWKEFVGKFDNYLKSIISRRRSKDPSSLEYSDVAAFSWLPTPEEIASLVNTPDADHNERTARVLNVPTYGNWTRRGWNLRIRGLVYKQMPLSNRTTNSFTRMFMMGRKATALPREQYARAVNMTQMIFSVPQKNIRLLFRLTPMGALGSPPPDHPGTQYIETPRKTNRAGNYDSFARIQDASATGLIPGNETIHTQAISVQVEGGYPGNIIDSYLVPTHGFSIVSDVDDVLRVSMIWHLKQCLIRLFAQPFVPWMNLPEVYADWARKYPQAHFHYLTVTPEQLTRPYIAFVQNIYPPGSFDSRVVNVSDITALLLPRRSLMDKLFETFPERKFILVGDTSNGNIMRDYPAMVHRFPGQVQCILIRNTSATDPTFFFPYNTKGFKKLPQKIYMFFRTPDDIANLDFENGECYNASVPQNLTFSLQGLPFGINP</sequence>
<dbReference type="AlphaFoldDB" id="A0A2B7YBL3"/>
<name>A0A2B7YBL3_POLH7</name>
<keyword evidence="1" id="KW-0732">Signal</keyword>
<dbReference type="OrthoDB" id="414243at2759"/>
<dbReference type="InterPro" id="IPR019236">
    <property type="entry name" value="APP1_cat"/>
</dbReference>
<dbReference type="STRING" id="1447883.A0A2B7YBL3"/>
<dbReference type="PANTHER" id="PTHR28208:SF2">
    <property type="entry name" value="PHOSPHATIDATE PHOSPHATASE APP1 CATALYTIC DOMAIN-CONTAINING PROTEIN"/>
    <property type="match status" value="1"/>
</dbReference>
<organism evidence="3 4">
    <name type="scientific">Polytolypa hystricis (strain UAMH7299)</name>
    <dbReference type="NCBI Taxonomy" id="1447883"/>
    <lineage>
        <taxon>Eukaryota</taxon>
        <taxon>Fungi</taxon>
        <taxon>Dikarya</taxon>
        <taxon>Ascomycota</taxon>
        <taxon>Pezizomycotina</taxon>
        <taxon>Eurotiomycetes</taxon>
        <taxon>Eurotiomycetidae</taxon>
        <taxon>Onygenales</taxon>
        <taxon>Onygenales incertae sedis</taxon>
        <taxon>Polytolypa</taxon>
    </lineage>
</organism>
<dbReference type="PANTHER" id="PTHR28208">
    <property type="entry name" value="PHOSPHATIDATE PHOSPHATASE APP1"/>
    <property type="match status" value="1"/>
</dbReference>
<feature type="domain" description="Phosphatidate phosphatase APP1 catalytic" evidence="2">
    <location>
        <begin position="269"/>
        <end position="414"/>
    </location>
</feature>
<dbReference type="GO" id="GO:0030479">
    <property type="term" value="C:actin cortical patch"/>
    <property type="evidence" value="ECO:0007669"/>
    <property type="project" value="TreeGrafter"/>
</dbReference>
<dbReference type="EMBL" id="PDNA01000060">
    <property type="protein sequence ID" value="PGH17987.1"/>
    <property type="molecule type" value="Genomic_DNA"/>
</dbReference>
<dbReference type="GO" id="GO:0008195">
    <property type="term" value="F:phosphatidate phosphatase activity"/>
    <property type="evidence" value="ECO:0007669"/>
    <property type="project" value="InterPro"/>
</dbReference>
<comment type="caution">
    <text evidence="3">The sequence shown here is derived from an EMBL/GenBank/DDBJ whole genome shotgun (WGS) entry which is preliminary data.</text>
</comment>
<evidence type="ECO:0000313" key="4">
    <source>
        <dbReference type="Proteomes" id="UP000224634"/>
    </source>
</evidence>
<accession>A0A2B7YBL3</accession>
<evidence type="ECO:0000256" key="1">
    <source>
        <dbReference type="SAM" id="SignalP"/>
    </source>
</evidence>
<feature type="chain" id="PRO_5013265011" description="Phosphatidate phosphatase APP1 catalytic domain-containing protein" evidence="1">
    <location>
        <begin position="20"/>
        <end position="480"/>
    </location>
</feature>
<dbReference type="Pfam" id="PF09949">
    <property type="entry name" value="APP1_cat"/>
    <property type="match status" value="1"/>
</dbReference>
<protein>
    <recommendedName>
        <fullName evidence="2">Phosphatidate phosphatase APP1 catalytic domain-containing protein</fullName>
    </recommendedName>
</protein>
<reference evidence="3 4" key="1">
    <citation type="submission" date="2017-10" db="EMBL/GenBank/DDBJ databases">
        <title>Comparative genomics in systemic dimorphic fungi from Ajellomycetaceae.</title>
        <authorList>
            <person name="Munoz J.F."/>
            <person name="Mcewen J.G."/>
            <person name="Clay O.K."/>
            <person name="Cuomo C.A."/>
        </authorList>
    </citation>
    <scope>NUCLEOTIDE SEQUENCE [LARGE SCALE GENOMIC DNA]</scope>
    <source>
        <strain evidence="3 4">UAMH7299</strain>
    </source>
</reference>
<dbReference type="InterPro" id="IPR052935">
    <property type="entry name" value="Mg2+_PAP"/>
</dbReference>
<evidence type="ECO:0000313" key="3">
    <source>
        <dbReference type="EMBL" id="PGH17987.1"/>
    </source>
</evidence>
<keyword evidence="4" id="KW-1185">Reference proteome</keyword>
<gene>
    <name evidence="3" type="ORF">AJ80_04608</name>
</gene>
<proteinExistence type="predicted"/>
<feature type="signal peptide" evidence="1">
    <location>
        <begin position="1"/>
        <end position="19"/>
    </location>
</feature>
<evidence type="ECO:0000259" key="2">
    <source>
        <dbReference type="Pfam" id="PF09949"/>
    </source>
</evidence>
<dbReference type="Proteomes" id="UP000224634">
    <property type="component" value="Unassembled WGS sequence"/>
</dbReference>